<dbReference type="KEGG" id="aten:116295244"/>
<accession>A0A6P8HR86</accession>
<evidence type="ECO:0000313" key="5">
    <source>
        <dbReference type="RefSeq" id="XP_031558879.1"/>
    </source>
</evidence>
<feature type="transmembrane region" description="Helical" evidence="2">
    <location>
        <begin position="262"/>
        <end position="288"/>
    </location>
</feature>
<evidence type="ECO:0000256" key="3">
    <source>
        <dbReference type="SAM" id="SignalP"/>
    </source>
</evidence>
<dbReference type="OrthoDB" id="5966302at2759"/>
<evidence type="ECO:0000256" key="2">
    <source>
        <dbReference type="SAM" id="Phobius"/>
    </source>
</evidence>
<evidence type="ECO:0000313" key="4">
    <source>
        <dbReference type="Proteomes" id="UP000515163"/>
    </source>
</evidence>
<keyword evidence="4" id="KW-1185">Reference proteome</keyword>
<dbReference type="InParanoid" id="A0A6P8HR86"/>
<organism evidence="4 5">
    <name type="scientific">Actinia tenebrosa</name>
    <name type="common">Australian red waratah sea anemone</name>
    <dbReference type="NCBI Taxonomy" id="6105"/>
    <lineage>
        <taxon>Eukaryota</taxon>
        <taxon>Metazoa</taxon>
        <taxon>Cnidaria</taxon>
        <taxon>Anthozoa</taxon>
        <taxon>Hexacorallia</taxon>
        <taxon>Actiniaria</taxon>
        <taxon>Actiniidae</taxon>
        <taxon>Actinia</taxon>
    </lineage>
</organism>
<dbReference type="GeneID" id="116295244"/>
<name>A0A6P8HR86_ACTTE</name>
<keyword evidence="2" id="KW-0472">Membrane</keyword>
<dbReference type="RefSeq" id="XP_031558879.1">
    <property type="nucleotide sequence ID" value="XM_031703019.1"/>
</dbReference>
<dbReference type="AlphaFoldDB" id="A0A6P8HR86"/>
<proteinExistence type="predicted"/>
<feature type="chain" id="PRO_5027976832" evidence="3">
    <location>
        <begin position="23"/>
        <end position="322"/>
    </location>
</feature>
<dbReference type="Proteomes" id="UP000515163">
    <property type="component" value="Unplaced"/>
</dbReference>
<evidence type="ECO:0000256" key="1">
    <source>
        <dbReference type="SAM" id="MobiDB-lite"/>
    </source>
</evidence>
<keyword evidence="2" id="KW-1133">Transmembrane helix</keyword>
<feature type="region of interest" description="Disordered" evidence="1">
    <location>
        <begin position="299"/>
        <end position="322"/>
    </location>
</feature>
<reference evidence="5" key="1">
    <citation type="submission" date="2025-08" db="UniProtKB">
        <authorList>
            <consortium name="RefSeq"/>
        </authorList>
    </citation>
    <scope>IDENTIFICATION</scope>
    <source>
        <tissue evidence="5">Tentacle</tissue>
    </source>
</reference>
<sequence length="322" mass="35874">MKQMIMLFAIWTFISIGSITHAGIIDIHIHLPESCVSGKMKVSEQTKGYIPISKLAKGDVIRGVTGSEKKSAWCKVEAVFLVAQGQNQTTYDGFTADHMVVDKTVHRYGNEGQRNDGPIYTLSTDCDAAENSAGQLFTPISTTFCRHELTWSEYLSLIAAIRRVTARTGNFWYDLNAYHDNDTASVPRWVEQLPPLCEELLRCARKSECQKFEFVTARFVHEHLNVKFAQVVDRAFPHLGGNLKKSESGTVSEVVSPKKQSYTIIITCSAVGGIALALLMFIAIFLYCRRSRARVSKKLQIDDAQPNKSQPPGNVSLDHTKA</sequence>
<feature type="signal peptide" evidence="3">
    <location>
        <begin position="1"/>
        <end position="22"/>
    </location>
</feature>
<keyword evidence="3" id="KW-0732">Signal</keyword>
<gene>
    <name evidence="5" type="primary">LOC116295244</name>
</gene>
<keyword evidence="2" id="KW-0812">Transmembrane</keyword>
<protein>
    <submittedName>
        <fullName evidence="5">Uncharacterized protein LOC116295244</fullName>
    </submittedName>
</protein>